<dbReference type="RefSeq" id="WP_142025810.1">
    <property type="nucleotide sequence ID" value="NZ_VFQE01000001.1"/>
</dbReference>
<evidence type="ECO:0000256" key="1">
    <source>
        <dbReference type="ARBA" id="ARBA00023122"/>
    </source>
</evidence>
<protein>
    <submittedName>
        <fullName evidence="4">CBS domain-containing protein</fullName>
    </submittedName>
</protein>
<reference evidence="4 5" key="1">
    <citation type="submission" date="2019-06" db="EMBL/GenBank/DDBJ databases">
        <title>Sequencing the genomes of 1000 actinobacteria strains.</title>
        <authorList>
            <person name="Klenk H.-P."/>
        </authorList>
    </citation>
    <scope>NUCLEOTIDE SEQUENCE [LARGE SCALE GENOMIC DNA]</scope>
    <source>
        <strain evidence="4 5">DSM 46837</strain>
    </source>
</reference>
<evidence type="ECO:0000259" key="3">
    <source>
        <dbReference type="PROSITE" id="PS51371"/>
    </source>
</evidence>
<accession>A0A543PGT7</accession>
<name>A0A543PGT7_9ACTN</name>
<gene>
    <name evidence="4" type="ORF">FHU33_2734</name>
</gene>
<dbReference type="PANTHER" id="PTHR43080:SF2">
    <property type="entry name" value="CBS DOMAIN-CONTAINING PROTEIN"/>
    <property type="match status" value="1"/>
</dbReference>
<evidence type="ECO:0000256" key="2">
    <source>
        <dbReference type="PROSITE-ProRule" id="PRU00703"/>
    </source>
</evidence>
<evidence type="ECO:0000313" key="4">
    <source>
        <dbReference type="EMBL" id="TQN43296.1"/>
    </source>
</evidence>
<dbReference type="PROSITE" id="PS51371">
    <property type="entry name" value="CBS"/>
    <property type="match status" value="2"/>
</dbReference>
<dbReference type="SMART" id="SM00116">
    <property type="entry name" value="CBS"/>
    <property type="match status" value="2"/>
</dbReference>
<keyword evidence="5" id="KW-1185">Reference proteome</keyword>
<dbReference type="Pfam" id="PF00571">
    <property type="entry name" value="CBS"/>
    <property type="match status" value="2"/>
</dbReference>
<proteinExistence type="predicted"/>
<feature type="domain" description="CBS" evidence="3">
    <location>
        <begin position="84"/>
        <end position="139"/>
    </location>
</feature>
<dbReference type="Proteomes" id="UP000319865">
    <property type="component" value="Unassembled WGS sequence"/>
</dbReference>
<sequence>MSSSAATTGHPTVREVMRPPVTTVERDAHVAAAAYLMKKSHDNALVVVTDGATRTPVTLICDSDITQAVADGRNLEDARINQLRLPPMVLLTPDTPVSEAAERMLAVGVVYAPVVAEGALVGLADLAGLCRGLLVERGSGGPAGEGA</sequence>
<dbReference type="InterPro" id="IPR046342">
    <property type="entry name" value="CBS_dom_sf"/>
</dbReference>
<feature type="domain" description="CBS" evidence="3">
    <location>
        <begin position="17"/>
        <end position="75"/>
    </location>
</feature>
<evidence type="ECO:0000313" key="5">
    <source>
        <dbReference type="Proteomes" id="UP000319865"/>
    </source>
</evidence>
<dbReference type="PANTHER" id="PTHR43080">
    <property type="entry name" value="CBS DOMAIN-CONTAINING PROTEIN CBSX3, MITOCHONDRIAL"/>
    <property type="match status" value="1"/>
</dbReference>
<dbReference type="EMBL" id="VFQE01000001">
    <property type="protein sequence ID" value="TQN43296.1"/>
    <property type="molecule type" value="Genomic_DNA"/>
</dbReference>
<dbReference type="OrthoDB" id="9789996at2"/>
<comment type="caution">
    <text evidence="4">The sequence shown here is derived from an EMBL/GenBank/DDBJ whole genome shotgun (WGS) entry which is preliminary data.</text>
</comment>
<dbReference type="InterPro" id="IPR051257">
    <property type="entry name" value="Diverse_CBS-Domain"/>
</dbReference>
<keyword evidence="1 2" id="KW-0129">CBS domain</keyword>
<dbReference type="Gene3D" id="3.10.580.10">
    <property type="entry name" value="CBS-domain"/>
    <property type="match status" value="1"/>
</dbReference>
<dbReference type="SUPFAM" id="SSF54631">
    <property type="entry name" value="CBS-domain pair"/>
    <property type="match status" value="1"/>
</dbReference>
<dbReference type="AlphaFoldDB" id="A0A543PGT7"/>
<dbReference type="InterPro" id="IPR000644">
    <property type="entry name" value="CBS_dom"/>
</dbReference>
<organism evidence="4 5">
    <name type="scientific">Blastococcus colisei</name>
    <dbReference type="NCBI Taxonomy" id="1564162"/>
    <lineage>
        <taxon>Bacteria</taxon>
        <taxon>Bacillati</taxon>
        <taxon>Actinomycetota</taxon>
        <taxon>Actinomycetes</taxon>
        <taxon>Geodermatophilales</taxon>
        <taxon>Geodermatophilaceae</taxon>
        <taxon>Blastococcus</taxon>
    </lineage>
</organism>